<reference evidence="3" key="1">
    <citation type="journal article" date="2019" name="Int. J. Syst. Evol. Microbiol.">
        <title>The Global Catalogue of Microorganisms (GCM) 10K type strain sequencing project: providing services to taxonomists for standard genome sequencing and annotation.</title>
        <authorList>
            <consortium name="The Broad Institute Genomics Platform"/>
            <consortium name="The Broad Institute Genome Sequencing Center for Infectious Disease"/>
            <person name="Wu L."/>
            <person name="Ma J."/>
        </authorList>
    </citation>
    <scope>NUCLEOTIDE SEQUENCE [LARGE SCALE GENOMIC DNA]</scope>
    <source>
        <strain evidence="3">JCM 15933</strain>
    </source>
</reference>
<feature type="compositionally biased region" description="Basic residues" evidence="1">
    <location>
        <begin position="91"/>
        <end position="101"/>
    </location>
</feature>
<gene>
    <name evidence="2" type="ORF">GCM10009827_063830</name>
</gene>
<accession>A0ABP4M3P3</accession>
<keyword evidence="3" id="KW-1185">Reference proteome</keyword>
<dbReference type="InterPro" id="IPR006311">
    <property type="entry name" value="TAT_signal"/>
</dbReference>
<dbReference type="EMBL" id="BAAAQD010000013">
    <property type="protein sequence ID" value="GAA1536485.1"/>
    <property type="molecule type" value="Genomic_DNA"/>
</dbReference>
<name>A0ABP4M3P3_9ACTN</name>
<sequence>MISSNLLSARLSRRQLVGGAAVAGMALAAGCAHEDDDTYGADVLAGGPAEQFTPPTAKLSGALRILAWSHFGRRCVAGSTDALKPPPASGHKVKSPGRARRTPQTPALPVGRRLRARSVRGGGSA</sequence>
<protein>
    <submittedName>
        <fullName evidence="2">Uncharacterized protein</fullName>
    </submittedName>
</protein>
<evidence type="ECO:0000313" key="2">
    <source>
        <dbReference type="EMBL" id="GAA1536485.1"/>
    </source>
</evidence>
<dbReference type="Proteomes" id="UP001501470">
    <property type="component" value="Unassembled WGS sequence"/>
</dbReference>
<proteinExistence type="predicted"/>
<evidence type="ECO:0000256" key="1">
    <source>
        <dbReference type="SAM" id="MobiDB-lite"/>
    </source>
</evidence>
<comment type="caution">
    <text evidence="2">The sequence shown here is derived from an EMBL/GenBank/DDBJ whole genome shotgun (WGS) entry which is preliminary data.</text>
</comment>
<evidence type="ECO:0000313" key="3">
    <source>
        <dbReference type="Proteomes" id="UP001501470"/>
    </source>
</evidence>
<dbReference type="PROSITE" id="PS51318">
    <property type="entry name" value="TAT"/>
    <property type="match status" value="1"/>
</dbReference>
<organism evidence="2 3">
    <name type="scientific">Dactylosporangium maewongense</name>
    <dbReference type="NCBI Taxonomy" id="634393"/>
    <lineage>
        <taxon>Bacteria</taxon>
        <taxon>Bacillati</taxon>
        <taxon>Actinomycetota</taxon>
        <taxon>Actinomycetes</taxon>
        <taxon>Micromonosporales</taxon>
        <taxon>Micromonosporaceae</taxon>
        <taxon>Dactylosporangium</taxon>
    </lineage>
</organism>
<feature type="region of interest" description="Disordered" evidence="1">
    <location>
        <begin position="78"/>
        <end position="125"/>
    </location>
</feature>